<gene>
    <name evidence="1" type="ORF">HPB50_020717</name>
</gene>
<name>A0ACB7TL33_HYAAI</name>
<keyword evidence="2" id="KW-1185">Reference proteome</keyword>
<evidence type="ECO:0000313" key="1">
    <source>
        <dbReference type="EMBL" id="KAH6947678.1"/>
    </source>
</evidence>
<organism evidence="1 2">
    <name type="scientific">Hyalomma asiaticum</name>
    <name type="common">Tick</name>
    <dbReference type="NCBI Taxonomy" id="266040"/>
    <lineage>
        <taxon>Eukaryota</taxon>
        <taxon>Metazoa</taxon>
        <taxon>Ecdysozoa</taxon>
        <taxon>Arthropoda</taxon>
        <taxon>Chelicerata</taxon>
        <taxon>Arachnida</taxon>
        <taxon>Acari</taxon>
        <taxon>Parasitiformes</taxon>
        <taxon>Ixodida</taxon>
        <taxon>Ixodoidea</taxon>
        <taxon>Ixodidae</taxon>
        <taxon>Hyalomminae</taxon>
        <taxon>Hyalomma</taxon>
    </lineage>
</organism>
<comment type="caution">
    <text evidence="1">The sequence shown here is derived from an EMBL/GenBank/DDBJ whole genome shotgun (WGS) entry which is preliminary data.</text>
</comment>
<accession>A0ACB7TL33</accession>
<dbReference type="Proteomes" id="UP000821845">
    <property type="component" value="Chromosome 1"/>
</dbReference>
<sequence>MASSAYSFQHMTLKRRGGMFRPSSKSNSNPELSTSSPVGDAARYLDSSAKVFDSVVPGKFAEKLLPKFDDMKDKVCYEVVGCFSNRDRFTHPTSFPSDPETVDTKFMLYSRSNQRSPVKLDYRPSKRLGNLPQFDERKPLKLIVHGFLENGKVSWIQDIKDAFLDEEDCNVIIIDWSGGAQQLSYIKASGNTALVGREASLLVQRLIETHRNTLSADQVHIVGFSLGGQIAGFFGRHFKHATGKLIPRITALDPAGPLFDNTSVCLSDSDARYVDAIHTSGGKAIVVGELGIDRPVGHVDFYPNGGKKQPGCKPLDLPCDHFRATAYFLESIRNKRCRFLSNFCGGGFRAMEQNKCQSGGQRGLMGYFSHTAPGRGVQILTTNERPDYCKA</sequence>
<protein>
    <submittedName>
        <fullName evidence="1">Uncharacterized protein</fullName>
    </submittedName>
</protein>
<dbReference type="EMBL" id="CM023481">
    <property type="protein sequence ID" value="KAH6947678.1"/>
    <property type="molecule type" value="Genomic_DNA"/>
</dbReference>
<reference evidence="1" key="1">
    <citation type="submission" date="2020-05" db="EMBL/GenBank/DDBJ databases">
        <title>Large-scale comparative analyses of tick genomes elucidate their genetic diversity and vector capacities.</title>
        <authorList>
            <person name="Jia N."/>
            <person name="Wang J."/>
            <person name="Shi W."/>
            <person name="Du L."/>
            <person name="Sun Y."/>
            <person name="Zhan W."/>
            <person name="Jiang J."/>
            <person name="Wang Q."/>
            <person name="Zhang B."/>
            <person name="Ji P."/>
            <person name="Sakyi L.B."/>
            <person name="Cui X."/>
            <person name="Yuan T."/>
            <person name="Jiang B."/>
            <person name="Yang W."/>
            <person name="Lam T.T.-Y."/>
            <person name="Chang Q."/>
            <person name="Ding S."/>
            <person name="Wang X."/>
            <person name="Zhu J."/>
            <person name="Ruan X."/>
            <person name="Zhao L."/>
            <person name="Wei J."/>
            <person name="Que T."/>
            <person name="Du C."/>
            <person name="Cheng J."/>
            <person name="Dai P."/>
            <person name="Han X."/>
            <person name="Huang E."/>
            <person name="Gao Y."/>
            <person name="Liu J."/>
            <person name="Shao H."/>
            <person name="Ye R."/>
            <person name="Li L."/>
            <person name="Wei W."/>
            <person name="Wang X."/>
            <person name="Wang C."/>
            <person name="Yang T."/>
            <person name="Huo Q."/>
            <person name="Li W."/>
            <person name="Guo W."/>
            <person name="Chen H."/>
            <person name="Zhou L."/>
            <person name="Ni X."/>
            <person name="Tian J."/>
            <person name="Zhou Y."/>
            <person name="Sheng Y."/>
            <person name="Liu T."/>
            <person name="Pan Y."/>
            <person name="Xia L."/>
            <person name="Li J."/>
            <person name="Zhao F."/>
            <person name="Cao W."/>
        </authorList>
    </citation>
    <scope>NUCLEOTIDE SEQUENCE</scope>
    <source>
        <strain evidence="1">Hyas-2018</strain>
    </source>
</reference>
<proteinExistence type="predicted"/>
<evidence type="ECO:0000313" key="2">
    <source>
        <dbReference type="Proteomes" id="UP000821845"/>
    </source>
</evidence>